<dbReference type="AlphaFoldDB" id="A0AAV2YTE3"/>
<organism evidence="2 3">
    <name type="scientific">Lagenidium giganteum</name>
    <dbReference type="NCBI Taxonomy" id="4803"/>
    <lineage>
        <taxon>Eukaryota</taxon>
        <taxon>Sar</taxon>
        <taxon>Stramenopiles</taxon>
        <taxon>Oomycota</taxon>
        <taxon>Peronosporomycetes</taxon>
        <taxon>Pythiales</taxon>
        <taxon>Pythiaceae</taxon>
    </lineage>
</organism>
<feature type="compositionally biased region" description="Pro residues" evidence="1">
    <location>
        <begin position="131"/>
        <end position="169"/>
    </location>
</feature>
<feature type="compositionally biased region" description="Pro residues" evidence="1">
    <location>
        <begin position="178"/>
        <end position="205"/>
    </location>
</feature>
<gene>
    <name evidence="2" type="ORF">N0F65_009148</name>
</gene>
<proteinExistence type="predicted"/>
<evidence type="ECO:0000313" key="2">
    <source>
        <dbReference type="EMBL" id="DAZ96681.1"/>
    </source>
</evidence>
<feature type="non-terminal residue" evidence="2">
    <location>
        <position position="205"/>
    </location>
</feature>
<dbReference type="Proteomes" id="UP001146120">
    <property type="component" value="Unassembled WGS sequence"/>
</dbReference>
<dbReference type="PRINTS" id="PR01217">
    <property type="entry name" value="PRICHEXTENSN"/>
</dbReference>
<accession>A0AAV2YTE3</accession>
<feature type="region of interest" description="Disordered" evidence="1">
    <location>
        <begin position="127"/>
        <end position="205"/>
    </location>
</feature>
<reference evidence="2" key="2">
    <citation type="journal article" date="2023" name="Microbiol Resour">
        <title>Decontamination and Annotation of the Draft Genome Sequence of the Oomycete Lagenidium giganteum ARSEF 373.</title>
        <authorList>
            <person name="Morgan W.R."/>
            <person name="Tartar A."/>
        </authorList>
    </citation>
    <scope>NUCLEOTIDE SEQUENCE</scope>
    <source>
        <strain evidence="2">ARSEF 373</strain>
    </source>
</reference>
<evidence type="ECO:0000313" key="3">
    <source>
        <dbReference type="Proteomes" id="UP001146120"/>
    </source>
</evidence>
<protein>
    <submittedName>
        <fullName evidence="2">Uncharacterized protein</fullName>
    </submittedName>
</protein>
<comment type="caution">
    <text evidence="2">The sequence shown here is derived from an EMBL/GenBank/DDBJ whole genome shotgun (WGS) entry which is preliminary data.</text>
</comment>
<name>A0AAV2YTE3_9STRA</name>
<keyword evidence="3" id="KW-1185">Reference proteome</keyword>
<evidence type="ECO:0000256" key="1">
    <source>
        <dbReference type="SAM" id="MobiDB-lite"/>
    </source>
</evidence>
<reference evidence="2" key="1">
    <citation type="submission" date="2022-11" db="EMBL/GenBank/DDBJ databases">
        <authorList>
            <person name="Morgan W.R."/>
            <person name="Tartar A."/>
        </authorList>
    </citation>
    <scope>NUCLEOTIDE SEQUENCE</scope>
    <source>
        <strain evidence="2">ARSEF 373</strain>
    </source>
</reference>
<sequence>METCQHVVDLSLKTTPSYIAYEGRTYLLIDGAGRTRKLTLAQPRQDRALQSDSFTTIPPPVFTDGTVAYYGCSYSGDWQSWCCNQVNTGKSGSTCWDLNTCGEEYQWISGQNLICCTTNPTQCIPTYDKPMPTPAPTTPTPTPPRPTTAPPTTAPPTTAPPTTAPPTTAPPTKATPTTAPPTTAPPTTAPPTTAPPTTAPPTTAP</sequence>
<dbReference type="EMBL" id="DAKRPA010000159">
    <property type="protein sequence ID" value="DAZ96681.1"/>
    <property type="molecule type" value="Genomic_DNA"/>
</dbReference>